<accession>A0ABX7GW25</accession>
<dbReference type="PANTHER" id="PTHR22946:SF9">
    <property type="entry name" value="POLYKETIDE TRANSFERASE AF380"/>
    <property type="match status" value="1"/>
</dbReference>
<gene>
    <name evidence="4" type="ORF">ISN74_03740</name>
</gene>
<dbReference type="Proteomes" id="UP000663181">
    <property type="component" value="Chromosome"/>
</dbReference>
<dbReference type="Gene3D" id="3.40.50.1820">
    <property type="entry name" value="alpha/beta hydrolase"/>
    <property type="match status" value="2"/>
</dbReference>
<feature type="domain" description="Xaa-Pro dipeptidyl-peptidase C-terminal" evidence="3">
    <location>
        <begin position="299"/>
        <end position="530"/>
    </location>
</feature>
<dbReference type="RefSeq" id="WP_188797525.1">
    <property type="nucleotide sequence ID" value="NZ_BMIZ01000001.1"/>
</dbReference>
<evidence type="ECO:0000313" key="5">
    <source>
        <dbReference type="Proteomes" id="UP000663181"/>
    </source>
</evidence>
<dbReference type="Pfam" id="PF08530">
    <property type="entry name" value="PepX_C"/>
    <property type="match status" value="1"/>
</dbReference>
<evidence type="ECO:0000256" key="1">
    <source>
        <dbReference type="ARBA" id="ARBA00022801"/>
    </source>
</evidence>
<dbReference type="InterPro" id="IPR050261">
    <property type="entry name" value="FrsA_esterase"/>
</dbReference>
<dbReference type="EMBL" id="CP064030">
    <property type="protein sequence ID" value="QRN54495.1"/>
    <property type="molecule type" value="Genomic_DNA"/>
</dbReference>
<evidence type="ECO:0000259" key="3">
    <source>
        <dbReference type="SMART" id="SM00939"/>
    </source>
</evidence>
<feature type="signal peptide" evidence="2">
    <location>
        <begin position="1"/>
        <end position="21"/>
    </location>
</feature>
<keyword evidence="2" id="KW-0732">Signal</keyword>
<evidence type="ECO:0000313" key="4">
    <source>
        <dbReference type="EMBL" id="QRN54495.1"/>
    </source>
</evidence>
<dbReference type="InterPro" id="IPR000383">
    <property type="entry name" value="Xaa-Pro-like_dom"/>
</dbReference>
<proteinExistence type="predicted"/>
<dbReference type="SUPFAM" id="SSF53474">
    <property type="entry name" value="alpha/beta-Hydrolases"/>
    <property type="match status" value="1"/>
</dbReference>
<feature type="chain" id="PRO_5046012536" evidence="2">
    <location>
        <begin position="22"/>
        <end position="535"/>
    </location>
</feature>
<dbReference type="Pfam" id="PF02129">
    <property type="entry name" value="Peptidase_S15"/>
    <property type="match status" value="1"/>
</dbReference>
<organism evidence="4 5">
    <name type="scientific">Dyella caseinilytica</name>
    <dbReference type="NCBI Taxonomy" id="1849581"/>
    <lineage>
        <taxon>Bacteria</taxon>
        <taxon>Pseudomonadati</taxon>
        <taxon>Pseudomonadota</taxon>
        <taxon>Gammaproteobacteria</taxon>
        <taxon>Lysobacterales</taxon>
        <taxon>Rhodanobacteraceae</taxon>
        <taxon>Dyella</taxon>
    </lineage>
</organism>
<dbReference type="Gene3D" id="2.60.120.260">
    <property type="entry name" value="Galactose-binding domain-like"/>
    <property type="match status" value="1"/>
</dbReference>
<evidence type="ECO:0000256" key="2">
    <source>
        <dbReference type="SAM" id="SignalP"/>
    </source>
</evidence>
<dbReference type="InterPro" id="IPR029058">
    <property type="entry name" value="AB_hydrolase_fold"/>
</dbReference>
<reference evidence="4 5" key="1">
    <citation type="submission" date="2020-10" db="EMBL/GenBank/DDBJ databases">
        <title>Phylogeny of dyella-like bacteria.</title>
        <authorList>
            <person name="Fu J."/>
        </authorList>
    </citation>
    <scope>NUCLEOTIDE SEQUENCE [LARGE SCALE GENOMIC DNA]</scope>
    <source>
        <strain evidence="4 5">DHOB09</strain>
    </source>
</reference>
<keyword evidence="5" id="KW-1185">Reference proteome</keyword>
<name>A0ABX7GW25_9GAMM</name>
<dbReference type="InterPro" id="IPR008979">
    <property type="entry name" value="Galactose-bd-like_sf"/>
</dbReference>
<dbReference type="SMART" id="SM00939">
    <property type="entry name" value="PepX_C"/>
    <property type="match status" value="1"/>
</dbReference>
<sequence length="535" mass="55945">MRHTVALLTLLASAITTTAAAQSLPGTSTSIPTPDGYQLQAYVAVPTGQGSGPFPLVVMPSSWGEGDSEYVGEANVLANDGYVVISYSSRGFGTLCSLNPQCGYIDIAGPLTVGDVSTVITWALNNTPSNPNEIGVSGISYGAGTSLLAAENDSRIKAVASMSTWADLLASLDANQTPSQQGIGLLSFASYLGKPGTLMTQVNEDVLADNFSGAVQAVDNDPNTPGRSPITHVANINANGPAVFVANAFEDSLFVPSQLINFYNQLTVPKMMMFSHGDHTTAELSGAAGLPNEIYTAVNEWFDHYLKGINNGINTQQPVQLKSQTGVWSTFANWSAVQQGAVTYNLTKPVSCGLLYQCTGNLSTGSGGNWQYGITGGYLTAATTGVAFVSGALTGYLDLPPAVALSLVNRWNAGVWVGPAVAQTQNLTGMPALQLTVTPTTNQVTLIAYLYDLNSSGIGQLMTWKPYTITNAAVGVPQTISINLEATNWQVNQGDQLALVIGTDDLRYAGVTPLNSDVTFSGSTAVPSTLTVSFH</sequence>
<dbReference type="InterPro" id="IPR013736">
    <property type="entry name" value="Xaa-Pro_dipept_C"/>
</dbReference>
<dbReference type="PANTHER" id="PTHR22946">
    <property type="entry name" value="DIENELACTONE HYDROLASE DOMAIN-CONTAINING PROTEIN-RELATED"/>
    <property type="match status" value="1"/>
</dbReference>
<protein>
    <submittedName>
        <fullName evidence="4">X-Pro dipeptidyl-peptidase</fullName>
    </submittedName>
</protein>
<keyword evidence="1" id="KW-0378">Hydrolase</keyword>
<dbReference type="SUPFAM" id="SSF49785">
    <property type="entry name" value="Galactose-binding domain-like"/>
    <property type="match status" value="1"/>
</dbReference>